<dbReference type="EMBL" id="CADEBC010000522">
    <property type="protein sequence ID" value="CAB3244700.1"/>
    <property type="molecule type" value="Genomic_DNA"/>
</dbReference>
<dbReference type="OrthoDB" id="8122882at2759"/>
<dbReference type="PANTHER" id="PTHR10380">
    <property type="entry name" value="CUTICLE PROTEIN"/>
    <property type="match status" value="1"/>
</dbReference>
<protein>
    <submittedName>
        <fullName evidence="6">Uncharacterized protein</fullName>
    </submittedName>
</protein>
<gene>
    <name evidence="6" type="ORF">APLA_LOCUS10097</name>
    <name evidence="7" type="ORF">APLA_LOCUS17126</name>
</gene>
<sequence>MKLIPLIISLIRLAVDTEGHESFTLPTQFQGSQPGMFSAEKQFYLPPESQTVLPYYPMKNFNNLQFPYLPSTIPKSPIGTRSPFPILLSTTLLPMSSDEDDDDNQDKPFTPTPHDLRNQYNRTQRDAIHKPNRREIRPVPKNYQHPIDRIDTKLPVQLNTNSESATQNSGTQSMSPRSIIISDIQRDTNMDQLKSANFMGAQFVSHPGVFMSTTETAIPILRLSNEMDLDGSFSYEALGADQTHYVQHSRMENTGDKEEQVVEGSYSYVGDDGKTYTVHYIADSNGFRASGEHLPVAPPIPEIIQRSVQFNLAEELKKPPHFKLWNEEEKENELTENRHHFAVSPPHLSNLFTGRNPESFSHSFSQSSNTQNNLIAAASSQTPIQTVDFPDQILNKQNSGTISPQITFLASQGAHAPSVNAPQQQQHTVRIFTTERPTMPQIVNYEANMKDTDQESNKALWRWQYGINANLNRKMDKNLISRSSSEDDVSVNFSEMTADQYTKMLEQLEPNMKITSEIPDLLESSNNQQHYYDNLNSYPKVSDMYQYNKYILNTVNPITYSSEKNTPSDKSTTKEHQHPNYNRSIEEITKESHSEVKENSKSKIITQDQFIPHSQTVTRSYNYDDNGFESRKTRVQNKNTENNNMNLNVIPLRFEKNISNKTSLETNQIQIKPNGFTTQEPSSAINKHKFTDFIIHEDSKNGFKPIISISKTQPISHSEITTTTEINIEDMLKQNIFLKNFFQNNKNNQETSNKLTIENKNLQVKPISETKTDKYANPKYIYYDLKPYNEIKSLNSRPMDIANIMNYLARNQFESTKLRSETKQLPNSIKQKTDTQYFTDEDDQEMVEDKSSRNQPTLYQHELRGAIKNYKVLQRNKNMMNTQDDHVDGPKMNLSPPPVQMYELPPLGRAGPTVKTYLPPVYVKQ</sequence>
<reference evidence="8 9" key="1">
    <citation type="submission" date="2020-04" db="EMBL/GenBank/DDBJ databases">
        <authorList>
            <person name="Wallbank WR R."/>
            <person name="Pardo Diaz C."/>
            <person name="Kozak K."/>
            <person name="Martin S."/>
            <person name="Jiggins C."/>
            <person name="Moest M."/>
            <person name="Warren A I."/>
            <person name="Byers J.R.P. K."/>
            <person name="Montejo-Kovacevich G."/>
            <person name="Yen C E."/>
        </authorList>
    </citation>
    <scope>NUCLEOTIDE SEQUENCE [LARGE SCALE GENOMIC DNA]</scope>
</reference>
<feature type="compositionally biased region" description="Basic and acidic residues" evidence="4">
    <location>
        <begin position="571"/>
        <end position="601"/>
    </location>
</feature>
<keyword evidence="1 3" id="KW-0193">Cuticle</keyword>
<dbReference type="EMBL" id="CADEBD010000857">
    <property type="protein sequence ID" value="CAB3260651.1"/>
    <property type="molecule type" value="Genomic_DNA"/>
</dbReference>
<feature type="compositionally biased region" description="Basic and acidic residues" evidence="4">
    <location>
        <begin position="123"/>
        <end position="138"/>
    </location>
</feature>
<dbReference type="GO" id="GO:0062129">
    <property type="term" value="C:chitin-based extracellular matrix"/>
    <property type="evidence" value="ECO:0007669"/>
    <property type="project" value="TreeGrafter"/>
</dbReference>
<feature type="signal peptide" evidence="5">
    <location>
        <begin position="1"/>
        <end position="19"/>
    </location>
</feature>
<evidence type="ECO:0000256" key="5">
    <source>
        <dbReference type="SAM" id="SignalP"/>
    </source>
</evidence>
<dbReference type="Proteomes" id="UP000494256">
    <property type="component" value="Unassembled WGS sequence"/>
</dbReference>
<accession>A0A8S1AHA6</accession>
<feature type="region of interest" description="Disordered" evidence="4">
    <location>
        <begin position="94"/>
        <end position="142"/>
    </location>
</feature>
<dbReference type="Pfam" id="PF00379">
    <property type="entry name" value="Chitin_bind_4"/>
    <property type="match status" value="1"/>
</dbReference>
<evidence type="ECO:0000313" key="9">
    <source>
        <dbReference type="Proteomes" id="UP000494256"/>
    </source>
</evidence>
<organism evidence="6 8">
    <name type="scientific">Arctia plantaginis</name>
    <name type="common">Wood tiger moth</name>
    <name type="synonym">Phalaena plantaginis</name>
    <dbReference type="NCBI Taxonomy" id="874455"/>
    <lineage>
        <taxon>Eukaryota</taxon>
        <taxon>Metazoa</taxon>
        <taxon>Ecdysozoa</taxon>
        <taxon>Arthropoda</taxon>
        <taxon>Hexapoda</taxon>
        <taxon>Insecta</taxon>
        <taxon>Pterygota</taxon>
        <taxon>Neoptera</taxon>
        <taxon>Endopterygota</taxon>
        <taxon>Lepidoptera</taxon>
        <taxon>Glossata</taxon>
        <taxon>Ditrysia</taxon>
        <taxon>Noctuoidea</taxon>
        <taxon>Erebidae</taxon>
        <taxon>Arctiinae</taxon>
        <taxon>Arctia</taxon>
    </lineage>
</organism>
<dbReference type="GO" id="GO:0008010">
    <property type="term" value="F:structural constituent of chitin-based larval cuticle"/>
    <property type="evidence" value="ECO:0007669"/>
    <property type="project" value="TreeGrafter"/>
</dbReference>
<dbReference type="PANTHER" id="PTHR10380:SF173">
    <property type="entry name" value="CUTICULAR PROTEIN 47EF, ISOFORM C-RELATED"/>
    <property type="match status" value="1"/>
</dbReference>
<proteinExistence type="predicted"/>
<dbReference type="PROSITE" id="PS51155">
    <property type="entry name" value="CHIT_BIND_RR_2"/>
    <property type="match status" value="1"/>
</dbReference>
<evidence type="ECO:0000313" key="8">
    <source>
        <dbReference type="Proteomes" id="UP000494106"/>
    </source>
</evidence>
<feature type="region of interest" description="Disordered" evidence="4">
    <location>
        <begin position="562"/>
        <end position="601"/>
    </location>
</feature>
<evidence type="ECO:0000256" key="4">
    <source>
        <dbReference type="SAM" id="MobiDB-lite"/>
    </source>
</evidence>
<evidence type="ECO:0000313" key="7">
    <source>
        <dbReference type="EMBL" id="CAB3260651.1"/>
    </source>
</evidence>
<dbReference type="InterPro" id="IPR031311">
    <property type="entry name" value="CHIT_BIND_RR_consensus"/>
</dbReference>
<feature type="chain" id="PRO_5036273074" evidence="5">
    <location>
        <begin position="20"/>
        <end position="925"/>
    </location>
</feature>
<keyword evidence="2 5" id="KW-0732">Signal</keyword>
<evidence type="ECO:0000256" key="3">
    <source>
        <dbReference type="PROSITE-ProRule" id="PRU00497"/>
    </source>
</evidence>
<evidence type="ECO:0000256" key="2">
    <source>
        <dbReference type="ARBA" id="ARBA00022729"/>
    </source>
</evidence>
<evidence type="ECO:0000256" key="1">
    <source>
        <dbReference type="ARBA" id="ARBA00022460"/>
    </source>
</evidence>
<dbReference type="PROSITE" id="PS00233">
    <property type="entry name" value="CHIT_BIND_RR_1"/>
    <property type="match status" value="1"/>
</dbReference>
<dbReference type="InterPro" id="IPR050468">
    <property type="entry name" value="Cuticle_Struct_Prot"/>
</dbReference>
<name>A0A8S1AHA6_ARCPL</name>
<dbReference type="AlphaFoldDB" id="A0A8S1AHA6"/>
<dbReference type="InterPro" id="IPR000618">
    <property type="entry name" value="Insect_cuticle"/>
</dbReference>
<evidence type="ECO:0000313" key="6">
    <source>
        <dbReference type="EMBL" id="CAB3244700.1"/>
    </source>
</evidence>
<dbReference type="Proteomes" id="UP000494106">
    <property type="component" value="Unassembled WGS sequence"/>
</dbReference>
<comment type="caution">
    <text evidence="6">The sequence shown here is derived from an EMBL/GenBank/DDBJ whole genome shotgun (WGS) entry which is preliminary data.</text>
</comment>
<keyword evidence="8" id="KW-1185">Reference proteome</keyword>